<evidence type="ECO:0000256" key="2">
    <source>
        <dbReference type="ARBA" id="ARBA00005695"/>
    </source>
</evidence>
<sequence>MTGVITNWAELGRRDVMRLVGAGVFVAGLGGAVVSRAQEGGTLTVALEKIGNPVYAPGLLDTVAKDVATGTFAEGLLRRGEGGALEPMLAESYEVSPDGRTLTFHLRKGIMFHDGAEFTSADVKYTLDTLVVPDSLNFDAGFWRRAVESVETPDAYTAVLHL</sequence>
<dbReference type="InterPro" id="IPR006311">
    <property type="entry name" value="TAT_signal"/>
</dbReference>
<feature type="domain" description="Solute-binding protein family 5" evidence="5">
    <location>
        <begin position="85"/>
        <end position="162"/>
    </location>
</feature>
<dbReference type="PROSITE" id="PS51318">
    <property type="entry name" value="TAT"/>
    <property type="match status" value="1"/>
</dbReference>
<comment type="subcellular location">
    <subcellularLocation>
        <location evidence="1">Periplasm</location>
    </subcellularLocation>
</comment>
<dbReference type="GO" id="GO:1904680">
    <property type="term" value="F:peptide transmembrane transporter activity"/>
    <property type="evidence" value="ECO:0007669"/>
    <property type="project" value="TreeGrafter"/>
</dbReference>
<dbReference type="InterPro" id="IPR000914">
    <property type="entry name" value="SBP_5_dom"/>
</dbReference>
<feature type="non-terminal residue" evidence="6">
    <location>
        <position position="162"/>
    </location>
</feature>
<dbReference type="Proteomes" id="UP000319255">
    <property type="component" value="Unassembled WGS sequence"/>
</dbReference>
<evidence type="ECO:0000256" key="3">
    <source>
        <dbReference type="ARBA" id="ARBA00022448"/>
    </source>
</evidence>
<evidence type="ECO:0000256" key="1">
    <source>
        <dbReference type="ARBA" id="ARBA00004418"/>
    </source>
</evidence>
<dbReference type="PANTHER" id="PTHR30290:SF9">
    <property type="entry name" value="OLIGOPEPTIDE-BINDING PROTEIN APPA"/>
    <property type="match status" value="1"/>
</dbReference>
<keyword evidence="7" id="KW-1185">Reference proteome</keyword>
<accession>A0A501WHC8</accession>
<evidence type="ECO:0000256" key="4">
    <source>
        <dbReference type="ARBA" id="ARBA00022729"/>
    </source>
</evidence>
<keyword evidence="3" id="KW-0813">Transport</keyword>
<gene>
    <name evidence="6" type="ORF">FJM51_22000</name>
</gene>
<dbReference type="PANTHER" id="PTHR30290">
    <property type="entry name" value="PERIPLASMIC BINDING COMPONENT OF ABC TRANSPORTER"/>
    <property type="match status" value="1"/>
</dbReference>
<dbReference type="GO" id="GO:0015833">
    <property type="term" value="P:peptide transport"/>
    <property type="evidence" value="ECO:0007669"/>
    <property type="project" value="TreeGrafter"/>
</dbReference>
<dbReference type="Pfam" id="PF00496">
    <property type="entry name" value="SBP_bac_5"/>
    <property type="match status" value="1"/>
</dbReference>
<dbReference type="InterPro" id="IPR039424">
    <property type="entry name" value="SBP_5"/>
</dbReference>
<dbReference type="Gene3D" id="3.40.190.10">
    <property type="entry name" value="Periplasmic binding protein-like II"/>
    <property type="match status" value="1"/>
</dbReference>
<evidence type="ECO:0000313" key="7">
    <source>
        <dbReference type="Proteomes" id="UP000319255"/>
    </source>
</evidence>
<protein>
    <recommendedName>
        <fullName evidence="5">Solute-binding protein family 5 domain-containing protein</fullName>
    </recommendedName>
</protein>
<evidence type="ECO:0000259" key="5">
    <source>
        <dbReference type="Pfam" id="PF00496"/>
    </source>
</evidence>
<name>A0A501WHC8_9RHOB</name>
<organism evidence="6 7">
    <name type="scientific">Amaricoccus solimangrovi</name>
    <dbReference type="NCBI Taxonomy" id="2589815"/>
    <lineage>
        <taxon>Bacteria</taxon>
        <taxon>Pseudomonadati</taxon>
        <taxon>Pseudomonadota</taxon>
        <taxon>Alphaproteobacteria</taxon>
        <taxon>Rhodobacterales</taxon>
        <taxon>Paracoccaceae</taxon>
        <taxon>Amaricoccus</taxon>
    </lineage>
</organism>
<comment type="caution">
    <text evidence="6">The sequence shown here is derived from an EMBL/GenBank/DDBJ whole genome shotgun (WGS) entry which is preliminary data.</text>
</comment>
<comment type="similarity">
    <text evidence="2">Belongs to the bacterial solute-binding protein 5 family.</text>
</comment>
<dbReference type="EMBL" id="VFRP01000048">
    <property type="protein sequence ID" value="TPE46501.1"/>
    <property type="molecule type" value="Genomic_DNA"/>
</dbReference>
<proteinExistence type="inferred from homology"/>
<evidence type="ECO:0000313" key="6">
    <source>
        <dbReference type="EMBL" id="TPE46501.1"/>
    </source>
</evidence>
<reference evidence="6 7" key="1">
    <citation type="submission" date="2019-06" db="EMBL/GenBank/DDBJ databases">
        <title>A novel bacterium of genus Amaricoccus, isolated from marine sediment.</title>
        <authorList>
            <person name="Huang H."/>
            <person name="Mo K."/>
            <person name="Hu Y."/>
        </authorList>
    </citation>
    <scope>NUCLEOTIDE SEQUENCE [LARGE SCALE GENOMIC DNA]</scope>
    <source>
        <strain evidence="6 7">HB172011</strain>
    </source>
</reference>
<dbReference type="RefSeq" id="WP_306419460.1">
    <property type="nucleotide sequence ID" value="NZ_VFRP01000048.1"/>
</dbReference>
<keyword evidence="4" id="KW-0732">Signal</keyword>
<dbReference type="AlphaFoldDB" id="A0A501WHC8"/>
<dbReference type="SUPFAM" id="SSF53850">
    <property type="entry name" value="Periplasmic binding protein-like II"/>
    <property type="match status" value="1"/>
</dbReference>